<proteinExistence type="predicted"/>
<name>A0ABW4D8J1_9BACL</name>
<accession>A0ABW4D8J1</accession>
<evidence type="ECO:0000313" key="2">
    <source>
        <dbReference type="EMBL" id="MFD1459994.1"/>
    </source>
</evidence>
<dbReference type="RefSeq" id="WP_322098685.1">
    <property type="nucleotide sequence ID" value="NZ_JAFFQR010000008.1"/>
</dbReference>
<dbReference type="Proteomes" id="UP001597340">
    <property type="component" value="Unassembled WGS sequence"/>
</dbReference>
<gene>
    <name evidence="2" type="ORF">ACFQ5D_00680</name>
</gene>
<evidence type="ECO:0000313" key="3">
    <source>
        <dbReference type="Proteomes" id="UP001597340"/>
    </source>
</evidence>
<evidence type="ECO:0000259" key="1">
    <source>
        <dbReference type="Pfam" id="PF16369"/>
    </source>
</evidence>
<dbReference type="Pfam" id="PF16369">
    <property type="entry name" value="GH43_C"/>
    <property type="match status" value="1"/>
</dbReference>
<dbReference type="EMBL" id="JBHTNZ010000001">
    <property type="protein sequence ID" value="MFD1459994.1"/>
    <property type="molecule type" value="Genomic_DNA"/>
</dbReference>
<reference evidence="3" key="1">
    <citation type="journal article" date="2019" name="Int. J. Syst. Evol. Microbiol.">
        <title>The Global Catalogue of Microorganisms (GCM) 10K type strain sequencing project: providing services to taxonomists for standard genome sequencing and annotation.</title>
        <authorList>
            <consortium name="The Broad Institute Genomics Platform"/>
            <consortium name="The Broad Institute Genome Sequencing Center for Infectious Disease"/>
            <person name="Wu L."/>
            <person name="Ma J."/>
        </authorList>
    </citation>
    <scope>NUCLEOTIDE SEQUENCE [LARGE SCALE GENOMIC DNA]</scope>
    <source>
        <strain evidence="3">CCM 9147</strain>
    </source>
</reference>
<dbReference type="Gene3D" id="2.40.128.10">
    <property type="match status" value="1"/>
</dbReference>
<sequence>MIQLKADHTVTGELQGTWRKAGDARVQLTLGGIAYDGVFIDNGMNLPSDM</sequence>
<comment type="caution">
    <text evidence="2">The sequence shown here is derived from an EMBL/GenBank/DDBJ whole genome shotgun (WGS) entry which is preliminary data.</text>
</comment>
<keyword evidence="3" id="KW-1185">Reference proteome</keyword>
<organism evidence="2 3">
    <name type="scientific">Paenibacillus farraposensis</name>
    <dbReference type="NCBI Taxonomy" id="2807095"/>
    <lineage>
        <taxon>Bacteria</taxon>
        <taxon>Bacillati</taxon>
        <taxon>Bacillota</taxon>
        <taxon>Bacilli</taxon>
        <taxon>Bacillales</taxon>
        <taxon>Paenibacillaceae</taxon>
        <taxon>Paenibacillus</taxon>
    </lineage>
</organism>
<dbReference type="InterPro" id="IPR032291">
    <property type="entry name" value="Abn2_C"/>
</dbReference>
<feature type="domain" description="Extracellular endo-alpha-(1-&gt;5)-L-arabinanase C-terminal" evidence="1">
    <location>
        <begin position="2"/>
        <end position="41"/>
    </location>
</feature>
<protein>
    <submittedName>
        <fullName evidence="2">Lipocalin-like domain-containing protein</fullName>
    </submittedName>
</protein>